<dbReference type="Proteomes" id="UP000472277">
    <property type="component" value="Chromosome 4"/>
</dbReference>
<feature type="region of interest" description="Disordered" evidence="3">
    <location>
        <begin position="385"/>
        <end position="466"/>
    </location>
</feature>
<dbReference type="SUPFAM" id="SSF52047">
    <property type="entry name" value="RNI-like"/>
    <property type="match status" value="1"/>
</dbReference>
<evidence type="ECO:0000259" key="5">
    <source>
        <dbReference type="Pfam" id="PF23165"/>
    </source>
</evidence>
<sequence length="801" mass="88978">MASLDLPYRCPRCGEHKRFRSLSSLRAHLEYNHTYETLYVLSKSNSVCDAAALLPLVADGDLLLAPSLPCPDDLGGLSTTSNAAARYIPNVEFPLGEIFVKKAMSAAAYEEGLARLKARAFERLELDERLEKLSEEVEQKIAARVGRLQAELERKSGELERAKNESERLGQEKQDLEDKASELSRQVDVSVEMLANLKQDLVSKEEELTHKQQEVTQIDQFLQETAAREANAKVRLQQFIEELLDRADRAEKQLQIISSCGTTPNGSMGRCSLPGSNKGSNNGRQRNSSISGTSRGMYQVSDRRSSPSTGASGRVKSFSQGSGGGYDSGDSVEMHPMEECPEGQYYHVQCRLGEGGGQGGGGQCYERAGVSRSWGLRKQAIQNWQRRPYRNSTEGEEGEEGDVSDVGSRTTESEAEMWEQQERRATMAETQQSGAPRPSGYRLGTGRSEGGYRHNKPCRHDKSLSRSNNEVISPEILKMRAALFCIFTYLDTKTLLRAAEVCRDWRFVGRHPAVWTRVLLENARISSKFLSTLSQWCTQTHSLILQNLKPRQRGKKEIKEEYLKSTRGCLEEGLESLLKATGGNLLILKVSHCPNLLTDRSLWLASCYCRALQAVTYRSATDPVGQEVIWALGAGCRDIISLQVAPLHPCQQPARFSNRCLQTIGRCWPYLRALGVGGAGCGIQGLASLARNCMRLQVLELDHVSEVNQEVAAEVCREGLKGLEMLVLTSTPVTPKALLHFNSVCRNLKSIVVQIGVEDYFEDPNSPEARKLFDEMVNKLQGLKKRPGFSKILHVKADILC</sequence>
<dbReference type="Pfam" id="PF23165">
    <property type="entry name" value="zf-C2H2_FBX41"/>
    <property type="match status" value="1"/>
</dbReference>
<reference evidence="6" key="2">
    <citation type="submission" date="2025-09" db="UniProtKB">
        <authorList>
            <consortium name="Ensembl"/>
        </authorList>
    </citation>
    <scope>IDENTIFICATION</scope>
</reference>
<dbReference type="Ensembl" id="ENSSTUT00000039621.1">
    <property type="protein sequence ID" value="ENSSTUP00000037896.1"/>
    <property type="gene ID" value="ENSSTUG00000016142.1"/>
</dbReference>
<dbReference type="InterPro" id="IPR057038">
    <property type="entry name" value="FBX41/ZN365_Znf-C2H2"/>
</dbReference>
<protein>
    <submittedName>
        <fullName evidence="6">F-box protein 41</fullName>
    </submittedName>
</protein>
<dbReference type="InterPro" id="IPR032675">
    <property type="entry name" value="LRR_dom_sf"/>
</dbReference>
<name>A0A673YT26_SALTR</name>
<proteinExistence type="predicted"/>
<gene>
    <name evidence="6" type="primary">LOC115191616</name>
</gene>
<organism evidence="6 7">
    <name type="scientific">Salmo trutta</name>
    <name type="common">Brown trout</name>
    <dbReference type="NCBI Taxonomy" id="8032"/>
    <lineage>
        <taxon>Eukaryota</taxon>
        <taxon>Metazoa</taxon>
        <taxon>Chordata</taxon>
        <taxon>Craniata</taxon>
        <taxon>Vertebrata</taxon>
        <taxon>Euteleostomi</taxon>
        <taxon>Actinopterygii</taxon>
        <taxon>Neopterygii</taxon>
        <taxon>Teleostei</taxon>
        <taxon>Protacanthopterygii</taxon>
        <taxon>Salmoniformes</taxon>
        <taxon>Salmonidae</taxon>
        <taxon>Salmoninae</taxon>
        <taxon>Salmo</taxon>
    </lineage>
</organism>
<keyword evidence="2" id="KW-0175">Coiled coil</keyword>
<dbReference type="Gene3D" id="1.20.1280.50">
    <property type="match status" value="1"/>
</dbReference>
<evidence type="ECO:0000313" key="6">
    <source>
        <dbReference type="Ensembl" id="ENSSTUP00000037896.1"/>
    </source>
</evidence>
<dbReference type="Pfam" id="PF12937">
    <property type="entry name" value="F-box-like"/>
    <property type="match status" value="1"/>
</dbReference>
<dbReference type="GeneTree" id="ENSGT00530000063713"/>
<feature type="region of interest" description="Disordered" evidence="3">
    <location>
        <begin position="259"/>
        <end position="336"/>
    </location>
</feature>
<feature type="compositionally biased region" description="Acidic residues" evidence="3">
    <location>
        <begin position="394"/>
        <end position="403"/>
    </location>
</feature>
<dbReference type="PANTHER" id="PTHR15739">
    <property type="entry name" value="ZINC FINGER PROTEIN"/>
    <property type="match status" value="1"/>
</dbReference>
<evidence type="ECO:0000313" key="7">
    <source>
        <dbReference type="Proteomes" id="UP000472277"/>
    </source>
</evidence>
<dbReference type="Gene3D" id="3.80.10.10">
    <property type="entry name" value="Ribonuclease Inhibitor"/>
    <property type="match status" value="1"/>
</dbReference>
<dbReference type="SUPFAM" id="SSF81383">
    <property type="entry name" value="F-box domain"/>
    <property type="match status" value="1"/>
</dbReference>
<dbReference type="InterPro" id="IPR052283">
    <property type="entry name" value="GenomicStab_NeuMorph_Reg"/>
</dbReference>
<feature type="domain" description="F-box" evidence="4">
    <location>
        <begin position="483"/>
        <end position="520"/>
    </location>
</feature>
<evidence type="ECO:0000256" key="3">
    <source>
        <dbReference type="SAM" id="MobiDB-lite"/>
    </source>
</evidence>
<keyword evidence="7" id="KW-1185">Reference proteome</keyword>
<dbReference type="CDD" id="cd22109">
    <property type="entry name" value="F-box_FBXO41"/>
    <property type="match status" value="1"/>
</dbReference>
<evidence type="ECO:0000256" key="2">
    <source>
        <dbReference type="ARBA" id="ARBA00023054"/>
    </source>
</evidence>
<dbReference type="PANTHER" id="PTHR15739:SF4">
    <property type="entry name" value="F-BOX ONLY PROTEIN 41"/>
    <property type="match status" value="1"/>
</dbReference>
<feature type="domain" description="FBX41/ZN365 C2H2-type zinc finger" evidence="5">
    <location>
        <begin position="6"/>
        <end position="35"/>
    </location>
</feature>
<keyword evidence="1" id="KW-0597">Phosphoprotein</keyword>
<accession>A0A673YT26</accession>
<dbReference type="InterPro" id="IPR036047">
    <property type="entry name" value="F-box-like_dom_sf"/>
</dbReference>
<dbReference type="AlphaFoldDB" id="A0A673YT26"/>
<feature type="compositionally biased region" description="Polar residues" evidence="3">
    <location>
        <begin position="274"/>
        <end position="296"/>
    </location>
</feature>
<evidence type="ECO:0000256" key="1">
    <source>
        <dbReference type="ARBA" id="ARBA00022553"/>
    </source>
</evidence>
<dbReference type="InterPro" id="IPR001810">
    <property type="entry name" value="F-box_dom"/>
</dbReference>
<evidence type="ECO:0000259" key="4">
    <source>
        <dbReference type="Pfam" id="PF12937"/>
    </source>
</evidence>
<feature type="region of interest" description="Disordered" evidence="3">
    <location>
        <begin position="156"/>
        <end position="181"/>
    </location>
</feature>
<reference evidence="6" key="1">
    <citation type="submission" date="2025-08" db="UniProtKB">
        <authorList>
            <consortium name="Ensembl"/>
        </authorList>
    </citation>
    <scope>IDENTIFICATION</scope>
</reference>